<dbReference type="RefSeq" id="WP_150640581.1">
    <property type="nucleotide sequence ID" value="NZ_CABVHQ010000003.1"/>
</dbReference>
<dbReference type="AlphaFoldDB" id="A0A5E7A6N6"/>
<dbReference type="EMBL" id="CABVHQ010000003">
    <property type="protein sequence ID" value="VVN71767.1"/>
    <property type="molecule type" value="Genomic_DNA"/>
</dbReference>
<proteinExistence type="predicted"/>
<evidence type="ECO:0008006" key="3">
    <source>
        <dbReference type="Google" id="ProtNLM"/>
    </source>
</evidence>
<evidence type="ECO:0000313" key="2">
    <source>
        <dbReference type="Proteomes" id="UP000337909"/>
    </source>
</evidence>
<name>A0A5E7A6N6_PSEFL</name>
<accession>A0A5E7A6N6</accession>
<dbReference type="Proteomes" id="UP000337909">
    <property type="component" value="Unassembled WGS sequence"/>
</dbReference>
<gene>
    <name evidence="1" type="ORF">PS691_00460</name>
</gene>
<sequence>MKTLTPDLPFSTDPTNRYMPLTSNDCDIPTLFVDTQAPLDVLQDAADYRIRTVTQLMENLAMRQEIHTDAVILHDFARLCAIPLRDGCDLLDVIGRRLQAQISK</sequence>
<evidence type="ECO:0000313" key="1">
    <source>
        <dbReference type="EMBL" id="VVN71767.1"/>
    </source>
</evidence>
<organism evidence="1 2">
    <name type="scientific">Pseudomonas fluorescens</name>
    <dbReference type="NCBI Taxonomy" id="294"/>
    <lineage>
        <taxon>Bacteria</taxon>
        <taxon>Pseudomonadati</taxon>
        <taxon>Pseudomonadota</taxon>
        <taxon>Gammaproteobacteria</taxon>
        <taxon>Pseudomonadales</taxon>
        <taxon>Pseudomonadaceae</taxon>
        <taxon>Pseudomonas</taxon>
    </lineage>
</organism>
<protein>
    <recommendedName>
        <fullName evidence="3">Short-chain dehydrogenase</fullName>
    </recommendedName>
</protein>
<dbReference type="OrthoDB" id="7027245at2"/>
<reference evidence="1 2" key="1">
    <citation type="submission" date="2019-09" db="EMBL/GenBank/DDBJ databases">
        <authorList>
            <person name="Chandra G."/>
            <person name="Truman W A."/>
        </authorList>
    </citation>
    <scope>NUCLEOTIDE SEQUENCE [LARGE SCALE GENOMIC DNA]</scope>
    <source>
        <strain evidence="1">PS691</strain>
    </source>
</reference>